<organism evidence="7 8">
    <name type="scientific">Streptomyces antimycoticus</name>
    <dbReference type="NCBI Taxonomy" id="68175"/>
    <lineage>
        <taxon>Bacteria</taxon>
        <taxon>Bacillati</taxon>
        <taxon>Actinomycetota</taxon>
        <taxon>Actinomycetes</taxon>
        <taxon>Kitasatosporales</taxon>
        <taxon>Streptomycetaceae</taxon>
        <taxon>Streptomyces</taxon>
        <taxon>Streptomyces violaceusniger group</taxon>
    </lineage>
</organism>
<feature type="transmembrane region" description="Helical" evidence="6">
    <location>
        <begin position="262"/>
        <end position="285"/>
    </location>
</feature>
<dbReference type="CDD" id="cd06173">
    <property type="entry name" value="MFS_MefA_like"/>
    <property type="match status" value="1"/>
</dbReference>
<feature type="transmembrane region" description="Helical" evidence="6">
    <location>
        <begin position="297"/>
        <end position="316"/>
    </location>
</feature>
<sequence>MSSLLMTRSRGTWGNFNRFWASQSFAQMAGQVLYFGLPLLAASSLDLSASAVGLVTFFQFLPTIIFTPLAGLLVDRLDRRTALLVCHGARSVVLVLITCWWMLDPASMSSVWLAALGCGSLNAVADIATLAIIPEVAPKDQLSSANSRIQTSLAVAQVAGPSAAGFMVGLGTFSLPVGAGLAFLFALGLGLGFTVPQRVDAAGASRSTGTMPGSAITQLRDAVRIVVRHRLLRALIIQMGLFNLFEQAVITLFMLYGLREFGLSASGVGSILSLGAVGALVGSLLAPRLMRRLDRGIVLAVTMGLASLPPILLPMLSSASSLVAGVVSAGVFLTYGWGLTAFNVASITTRHELISHGEQGRTSAFYRLVAYGALSLGAGLASWLTAVLTLRDALVVPIAGLVVSYLGFVRQVLGGWRRPSRRGSSAMRDRREGVVPDR</sequence>
<feature type="transmembrane region" description="Helical" evidence="6">
    <location>
        <begin position="25"/>
        <end position="45"/>
    </location>
</feature>
<feature type="transmembrane region" description="Helical" evidence="6">
    <location>
        <begin position="394"/>
        <end position="413"/>
    </location>
</feature>
<keyword evidence="3 6" id="KW-0812">Transmembrane</keyword>
<proteinExistence type="predicted"/>
<dbReference type="GO" id="GO:0005886">
    <property type="term" value="C:plasma membrane"/>
    <property type="evidence" value="ECO:0007669"/>
    <property type="project" value="UniProtKB-SubCell"/>
</dbReference>
<feature type="transmembrane region" description="Helical" evidence="6">
    <location>
        <begin position="81"/>
        <end position="103"/>
    </location>
</feature>
<protein>
    <submittedName>
        <fullName evidence="7">MFS transporter</fullName>
    </submittedName>
</protein>
<dbReference type="InterPro" id="IPR011701">
    <property type="entry name" value="MFS"/>
</dbReference>
<feature type="transmembrane region" description="Helical" evidence="6">
    <location>
        <begin position="51"/>
        <end position="74"/>
    </location>
</feature>
<dbReference type="GO" id="GO:0022857">
    <property type="term" value="F:transmembrane transporter activity"/>
    <property type="evidence" value="ECO:0007669"/>
    <property type="project" value="InterPro"/>
</dbReference>
<keyword evidence="4 6" id="KW-1133">Transmembrane helix</keyword>
<dbReference type="Gene3D" id="1.20.1250.20">
    <property type="entry name" value="MFS general substrate transporter like domains"/>
    <property type="match status" value="1"/>
</dbReference>
<name>A0A499UJE7_9ACTN</name>
<feature type="transmembrane region" description="Helical" evidence="6">
    <location>
        <begin position="177"/>
        <end position="196"/>
    </location>
</feature>
<feature type="transmembrane region" description="Helical" evidence="6">
    <location>
        <begin position="368"/>
        <end position="388"/>
    </location>
</feature>
<dbReference type="InterPro" id="IPR036259">
    <property type="entry name" value="MFS_trans_sf"/>
</dbReference>
<keyword evidence="5 6" id="KW-0472">Membrane</keyword>
<gene>
    <name evidence="7" type="ORF">SSPO_000590</name>
</gene>
<evidence type="ECO:0000313" key="7">
    <source>
        <dbReference type="EMBL" id="BBJ37341.1"/>
    </source>
</evidence>
<evidence type="ECO:0000313" key="8">
    <source>
        <dbReference type="Proteomes" id="UP000463951"/>
    </source>
</evidence>
<evidence type="ECO:0000256" key="6">
    <source>
        <dbReference type="SAM" id="Phobius"/>
    </source>
</evidence>
<feature type="transmembrane region" description="Helical" evidence="6">
    <location>
        <begin position="234"/>
        <end position="256"/>
    </location>
</feature>
<evidence type="ECO:0000256" key="2">
    <source>
        <dbReference type="ARBA" id="ARBA00022475"/>
    </source>
</evidence>
<dbReference type="PANTHER" id="PTHR23513">
    <property type="entry name" value="INTEGRAL MEMBRANE EFFLUX PROTEIN-RELATED"/>
    <property type="match status" value="1"/>
</dbReference>
<reference evidence="7 8" key="1">
    <citation type="journal article" date="2020" name="Int. J. Syst. Evol. Microbiol.">
        <title>Reclassification of Streptomyces castelarensis and Streptomyces sporoclivatus as later heterotypic synonyms of Streptomyces antimycoticus.</title>
        <authorList>
            <person name="Komaki H."/>
            <person name="Tamura T."/>
        </authorList>
    </citation>
    <scope>NUCLEOTIDE SEQUENCE [LARGE SCALE GENOMIC DNA]</scope>
    <source>
        <strain evidence="7 8">NBRC 100767</strain>
    </source>
</reference>
<dbReference type="Proteomes" id="UP000463951">
    <property type="component" value="Chromosome"/>
</dbReference>
<evidence type="ECO:0000256" key="4">
    <source>
        <dbReference type="ARBA" id="ARBA00022989"/>
    </source>
</evidence>
<evidence type="ECO:0000256" key="5">
    <source>
        <dbReference type="ARBA" id="ARBA00023136"/>
    </source>
</evidence>
<dbReference type="AlphaFoldDB" id="A0A499UJE7"/>
<dbReference type="EMBL" id="AP019620">
    <property type="protein sequence ID" value="BBJ37341.1"/>
    <property type="molecule type" value="Genomic_DNA"/>
</dbReference>
<evidence type="ECO:0000256" key="1">
    <source>
        <dbReference type="ARBA" id="ARBA00004651"/>
    </source>
</evidence>
<accession>A0A499UJE7</accession>
<feature type="transmembrane region" description="Helical" evidence="6">
    <location>
        <begin position="322"/>
        <end position="347"/>
    </location>
</feature>
<dbReference type="Pfam" id="PF07690">
    <property type="entry name" value="MFS_1"/>
    <property type="match status" value="1"/>
</dbReference>
<dbReference type="PANTHER" id="PTHR23513:SF6">
    <property type="entry name" value="MAJOR FACILITATOR SUPERFAMILY ASSOCIATED DOMAIN-CONTAINING PROTEIN"/>
    <property type="match status" value="1"/>
</dbReference>
<evidence type="ECO:0000256" key="3">
    <source>
        <dbReference type="ARBA" id="ARBA00022692"/>
    </source>
</evidence>
<dbReference type="SUPFAM" id="SSF103473">
    <property type="entry name" value="MFS general substrate transporter"/>
    <property type="match status" value="1"/>
</dbReference>
<comment type="subcellular location">
    <subcellularLocation>
        <location evidence="1">Cell membrane</location>
        <topology evidence="1">Multi-pass membrane protein</topology>
    </subcellularLocation>
</comment>
<keyword evidence="2" id="KW-1003">Cell membrane</keyword>